<feature type="domain" description="Translation elongation factor EFTs/EF1B dimerisation" evidence="6">
    <location>
        <begin position="52"/>
        <end position="200"/>
    </location>
</feature>
<keyword evidence="2 4" id="KW-0251">Elongation factor</keyword>
<dbReference type="InterPro" id="IPR036402">
    <property type="entry name" value="EF-Ts_dimer_sf"/>
</dbReference>
<dbReference type="InterPro" id="IPR018101">
    <property type="entry name" value="Transl_elong_Ts_CS"/>
</dbReference>
<keyword evidence="7" id="KW-0150">Chloroplast</keyword>
<evidence type="ECO:0000313" key="7">
    <source>
        <dbReference type="EMBL" id="UEQ12106.1"/>
    </source>
</evidence>
<evidence type="ECO:0000256" key="5">
    <source>
        <dbReference type="HAMAP-Rule" id="MF_03135"/>
    </source>
</evidence>
<proteinExistence type="inferred from homology"/>
<name>A0A8K1YUR1_9FLOR</name>
<dbReference type="InterPro" id="IPR009060">
    <property type="entry name" value="UBA-like_sf"/>
</dbReference>
<dbReference type="SUPFAM" id="SSF54713">
    <property type="entry name" value="Elongation factor Ts (EF-Ts), dimerisation domain"/>
    <property type="match status" value="1"/>
</dbReference>
<dbReference type="PROSITE" id="PS01127">
    <property type="entry name" value="EF_TS_2"/>
    <property type="match status" value="1"/>
</dbReference>
<evidence type="ECO:0000256" key="2">
    <source>
        <dbReference type="ARBA" id="ARBA00022768"/>
    </source>
</evidence>
<dbReference type="AlphaFoldDB" id="A0A8K1YUR1"/>
<accession>A0A8K1YUR1</accession>
<dbReference type="GO" id="GO:0003746">
    <property type="term" value="F:translation elongation factor activity"/>
    <property type="evidence" value="ECO:0007669"/>
    <property type="project" value="UniProtKB-UniRule"/>
</dbReference>
<dbReference type="Pfam" id="PF00889">
    <property type="entry name" value="EF_TS"/>
    <property type="match status" value="1"/>
</dbReference>
<dbReference type="SUPFAM" id="SSF46934">
    <property type="entry name" value="UBA-like"/>
    <property type="match status" value="1"/>
</dbReference>
<dbReference type="GO" id="GO:0009507">
    <property type="term" value="C:chloroplast"/>
    <property type="evidence" value="ECO:0007669"/>
    <property type="project" value="UniProtKB-SubCell"/>
</dbReference>
<dbReference type="FunFam" id="1.10.8.10:FF:000001">
    <property type="entry name" value="Elongation factor Ts"/>
    <property type="match status" value="1"/>
</dbReference>
<reference evidence="7" key="1">
    <citation type="submission" date="2020-01" db="EMBL/GenBank/DDBJ databases">
        <title>The chloroplast and mitochondrion of a new freshwater red algal species from China.</title>
        <authorList>
            <person name="Fang K."/>
            <person name="Xie S."/>
        </authorList>
    </citation>
    <scope>NUCLEOTIDE SEQUENCE</scope>
    <source>
        <strain evidence="7">SAS-FKP1901</strain>
    </source>
</reference>
<comment type="similarity">
    <text evidence="1 4">Belongs to the EF-Ts family.</text>
</comment>
<keyword evidence="5" id="KW-0496">Mitochondrion</keyword>
<dbReference type="PANTHER" id="PTHR11741">
    <property type="entry name" value="ELONGATION FACTOR TS"/>
    <property type="match status" value="1"/>
</dbReference>
<dbReference type="FunFam" id="1.10.286.20:FF:000001">
    <property type="entry name" value="Elongation factor Ts"/>
    <property type="match status" value="1"/>
</dbReference>
<evidence type="ECO:0000256" key="4">
    <source>
        <dbReference type="HAMAP-Rule" id="MF_00050"/>
    </source>
</evidence>
<comment type="function">
    <text evidence="4">Associates with the EF-Tu.GDP complex and induces the exchange of GDP to GTP. It remains bound to the aminoacyl-tRNA.EF-Tu.GTP complex up to the GTP hydrolysis stage on the ribosome.</text>
</comment>
<dbReference type="PANTHER" id="PTHR11741:SF0">
    <property type="entry name" value="ELONGATION FACTOR TS, MITOCHONDRIAL"/>
    <property type="match status" value="1"/>
</dbReference>
<keyword evidence="7" id="KW-0934">Plastid</keyword>
<dbReference type="EMBL" id="MN905507">
    <property type="protein sequence ID" value="UEQ12106.1"/>
    <property type="molecule type" value="Genomic_DNA"/>
</dbReference>
<comment type="subcellular location">
    <subcellularLocation>
        <location evidence="5">Mitochondrion</location>
    </subcellularLocation>
    <subcellularLocation>
        <location evidence="4">Plastid</location>
        <location evidence="4">Chloroplast</location>
    </subcellularLocation>
</comment>
<sequence length="222" mass="25232">MSIKISAQYVKELRMKTGAGMMDCKKALEESDGNIQEAIDNLRKKGLASANKKAHRITAEGLIESYIHAGSKIGVMVEINCETDFVARRIEFHELARNIAMQIAACPSVEYITIQDIPDEIVNREKTIEEGKNDLMGKPLEMRDKIIEGRIQKRLEELSLMNQIFIRDTEIKIHDLINRNIALLGENIKIRRFCRFILGEGLEKKSNNFVQQVQSITSSSVK</sequence>
<geneLocation type="chloroplast" evidence="7"/>
<evidence type="ECO:0000256" key="1">
    <source>
        <dbReference type="ARBA" id="ARBA00005532"/>
    </source>
</evidence>
<evidence type="ECO:0000256" key="3">
    <source>
        <dbReference type="ARBA" id="ARBA00022917"/>
    </source>
</evidence>
<dbReference type="GO" id="GO:0005739">
    <property type="term" value="C:mitochondrion"/>
    <property type="evidence" value="ECO:0007669"/>
    <property type="project" value="UniProtKB-SubCell"/>
</dbReference>
<keyword evidence="3 4" id="KW-0648">Protein biosynthesis</keyword>
<dbReference type="NCBIfam" id="TIGR00116">
    <property type="entry name" value="tsf"/>
    <property type="match status" value="1"/>
</dbReference>
<dbReference type="InterPro" id="IPR014039">
    <property type="entry name" value="Transl_elong_EFTs/EF1B_dimer"/>
</dbReference>
<dbReference type="Gene3D" id="3.30.479.20">
    <property type="entry name" value="Elongation factor Ts, dimerisation domain"/>
    <property type="match status" value="1"/>
</dbReference>
<dbReference type="PROSITE" id="PS01126">
    <property type="entry name" value="EF_TS_1"/>
    <property type="match status" value="1"/>
</dbReference>
<protein>
    <recommendedName>
        <fullName evidence="4 5">Multifunctional fusion protein</fullName>
    </recommendedName>
    <domain>
        <recommendedName>
            <fullName evidence="4">Elongation factor Ts, chloroplastic</fullName>
            <shortName evidence="4">EF-Ts</shortName>
        </recommendedName>
    </domain>
    <domain>
        <recommendedName>
            <fullName evidence="5">Elongation factor Ts, mitochondrial</fullName>
            <shortName evidence="5">EF-TsMt</shortName>
        </recommendedName>
    </domain>
</protein>
<evidence type="ECO:0000259" key="6">
    <source>
        <dbReference type="Pfam" id="PF00889"/>
    </source>
</evidence>
<gene>
    <name evidence="4 7" type="primary">tsf</name>
</gene>
<dbReference type="InterPro" id="IPR001816">
    <property type="entry name" value="Transl_elong_EFTs/EF1B"/>
</dbReference>
<dbReference type="HAMAP" id="MF_00050">
    <property type="entry name" value="EF_Ts"/>
    <property type="match status" value="1"/>
</dbReference>
<dbReference type="Gene3D" id="1.10.8.10">
    <property type="entry name" value="DNA helicase RuvA subunit, C-terminal domain"/>
    <property type="match status" value="1"/>
</dbReference>
<organism evidence="7">
    <name type="scientific">Batrachospermum sp</name>
    <dbReference type="NCBI Taxonomy" id="31373"/>
    <lineage>
        <taxon>Eukaryota</taxon>
        <taxon>Rhodophyta</taxon>
        <taxon>Florideophyceae</taxon>
        <taxon>Nemaliophycidae</taxon>
        <taxon>Batrachospermales</taxon>
        <taxon>Batrachospermaceae</taxon>
        <taxon>Batrachospermum</taxon>
    </lineage>
</organism>
<dbReference type="CDD" id="cd14275">
    <property type="entry name" value="UBA_EF-Ts"/>
    <property type="match status" value="1"/>
</dbReference>
<dbReference type="Gene3D" id="1.10.286.20">
    <property type="match status" value="1"/>
</dbReference>